<dbReference type="GO" id="GO:0016410">
    <property type="term" value="F:N-acyltransferase activity"/>
    <property type="evidence" value="ECO:0007669"/>
    <property type="project" value="TreeGrafter"/>
</dbReference>
<evidence type="ECO:0000313" key="8">
    <source>
        <dbReference type="EMBL" id="OIV35698.1"/>
    </source>
</evidence>
<evidence type="ECO:0000313" key="9">
    <source>
        <dbReference type="Proteomes" id="UP000243342"/>
    </source>
</evidence>
<dbReference type="InterPro" id="IPR019432">
    <property type="entry name" value="Acyltransferase_MbtK/IucB-like"/>
</dbReference>
<dbReference type="PANTHER" id="PTHR31438:SF1">
    <property type="entry name" value="LYSINE N-ACYLTRANSFERASE C17G9.06C-RELATED"/>
    <property type="match status" value="1"/>
</dbReference>
<dbReference type="Pfam" id="PF13523">
    <property type="entry name" value="Acetyltransf_8"/>
    <property type="match status" value="1"/>
</dbReference>
<dbReference type="GO" id="GO:0046677">
    <property type="term" value="P:response to antibiotic"/>
    <property type="evidence" value="ECO:0007669"/>
    <property type="project" value="UniProtKB-KW"/>
</dbReference>
<dbReference type="Gene3D" id="3.40.630.30">
    <property type="match status" value="1"/>
</dbReference>
<gene>
    <name evidence="8" type="ORF">BIV57_20275</name>
</gene>
<accession>A0A1J7C7S7</accession>
<evidence type="ECO:0000256" key="6">
    <source>
        <dbReference type="SAM" id="MobiDB-lite"/>
    </source>
</evidence>
<feature type="region of interest" description="Disordered" evidence="6">
    <location>
        <begin position="1"/>
        <end position="23"/>
    </location>
</feature>
<sequence>MGARQDHEPEPGTAPSAPSIRSGSLALRPVDRVHDLPLLTAWMNDPDVDAWWNLAGPPSRTDDHLRAQYAAGHVTPCMVLLGGAPSGYAELYRADLDPLATHYPTRPHDLGIHVLLGAGEHRDRGLGTRLLAATADALLAGDPLATRVLAEPDVRNTRSVAAFARAGFVRSATLELPDKTAALMIRNRGAHTP</sequence>
<dbReference type="PANTHER" id="PTHR31438">
    <property type="entry name" value="LYSINE N-ACYLTRANSFERASE C17G9.06C-RELATED"/>
    <property type="match status" value="1"/>
</dbReference>
<comment type="caution">
    <text evidence="8">The sequence shown here is derived from an EMBL/GenBank/DDBJ whole genome shotgun (WGS) entry which is preliminary data.</text>
</comment>
<evidence type="ECO:0000256" key="4">
    <source>
        <dbReference type="ARBA" id="ARBA00023251"/>
    </source>
</evidence>
<comment type="pathway">
    <text evidence="2">Siderophore biosynthesis; mycobactin biosynthesis.</text>
</comment>
<dbReference type="AlphaFoldDB" id="A0A1J7C7S7"/>
<proteinExistence type="predicted"/>
<name>A0A1J7C7S7_9ACTN</name>
<dbReference type="PROSITE" id="PS51186">
    <property type="entry name" value="GNAT"/>
    <property type="match status" value="1"/>
</dbReference>
<evidence type="ECO:0000256" key="2">
    <source>
        <dbReference type="ARBA" id="ARBA00005102"/>
    </source>
</evidence>
<comment type="function">
    <text evidence="1">Acyltransferase required for the direct transfer of medium- to long-chain fatty acyl moieties from a carrier protein (MbtL) on to the epsilon-amino group of lysine residue in the mycobactin core.</text>
</comment>
<feature type="compositionally biased region" description="Basic and acidic residues" evidence="6">
    <location>
        <begin position="1"/>
        <end position="10"/>
    </location>
</feature>
<dbReference type="Proteomes" id="UP000243342">
    <property type="component" value="Unassembled WGS sequence"/>
</dbReference>
<dbReference type="EMBL" id="MLCF01000135">
    <property type="protein sequence ID" value="OIV35698.1"/>
    <property type="molecule type" value="Genomic_DNA"/>
</dbReference>
<reference evidence="8 9" key="1">
    <citation type="submission" date="2016-10" db="EMBL/GenBank/DDBJ databases">
        <title>Genome sequence of Streptomyces gilvigriseus MUSC 26.</title>
        <authorList>
            <person name="Lee L.-H."/>
            <person name="Ser H.-L."/>
        </authorList>
    </citation>
    <scope>NUCLEOTIDE SEQUENCE [LARGE SCALE GENOMIC DNA]</scope>
    <source>
        <strain evidence="8 9">MUSC 26</strain>
    </source>
</reference>
<evidence type="ECO:0000256" key="3">
    <source>
        <dbReference type="ARBA" id="ARBA00020586"/>
    </source>
</evidence>
<dbReference type="SUPFAM" id="SSF55729">
    <property type="entry name" value="Acyl-CoA N-acyltransferases (Nat)"/>
    <property type="match status" value="1"/>
</dbReference>
<keyword evidence="9" id="KW-1185">Reference proteome</keyword>
<dbReference type="InterPro" id="IPR000182">
    <property type="entry name" value="GNAT_dom"/>
</dbReference>
<dbReference type="InterPro" id="IPR016181">
    <property type="entry name" value="Acyl_CoA_acyltransferase"/>
</dbReference>
<keyword evidence="4" id="KW-0046">Antibiotic resistance</keyword>
<evidence type="ECO:0000256" key="5">
    <source>
        <dbReference type="ARBA" id="ARBA00031122"/>
    </source>
</evidence>
<dbReference type="SMART" id="SM01006">
    <property type="entry name" value="AlcB"/>
    <property type="match status" value="1"/>
</dbReference>
<organism evidence="8 9">
    <name type="scientific">Mangrovactinospora gilvigrisea</name>
    <dbReference type="NCBI Taxonomy" id="1428644"/>
    <lineage>
        <taxon>Bacteria</taxon>
        <taxon>Bacillati</taxon>
        <taxon>Actinomycetota</taxon>
        <taxon>Actinomycetes</taxon>
        <taxon>Kitasatosporales</taxon>
        <taxon>Streptomycetaceae</taxon>
        <taxon>Mangrovactinospora</taxon>
    </lineage>
</organism>
<dbReference type="STRING" id="1428644.BIV57_20275"/>
<dbReference type="GO" id="GO:0019290">
    <property type="term" value="P:siderophore biosynthetic process"/>
    <property type="evidence" value="ECO:0007669"/>
    <property type="project" value="InterPro"/>
</dbReference>
<dbReference type="UniPathway" id="UPA00011"/>
<evidence type="ECO:0000259" key="7">
    <source>
        <dbReference type="PROSITE" id="PS51186"/>
    </source>
</evidence>
<evidence type="ECO:0000256" key="1">
    <source>
        <dbReference type="ARBA" id="ARBA00003818"/>
    </source>
</evidence>
<protein>
    <recommendedName>
        <fullName evidence="3">Lysine N-acyltransferase MbtK</fullName>
    </recommendedName>
    <alternativeName>
        <fullName evidence="5">Mycobactin synthase protein K</fullName>
    </alternativeName>
</protein>
<feature type="domain" description="N-acetyltransferase" evidence="7">
    <location>
        <begin position="25"/>
        <end position="189"/>
    </location>
</feature>